<evidence type="ECO:0000259" key="1">
    <source>
        <dbReference type="Pfam" id="PF00497"/>
    </source>
</evidence>
<reference evidence="2 3" key="1">
    <citation type="submission" date="2008-03" db="EMBL/GenBank/DDBJ databases">
        <title>Sequencing of the draft genome and assembly of Burkholderia ambifaria MEX-5.</title>
        <authorList>
            <consortium name="US DOE Joint Genome Institute (JGI-PGF)"/>
            <person name="Copeland A."/>
            <person name="Lucas S."/>
            <person name="Lapidus A."/>
            <person name="Glavina del Rio T."/>
            <person name="Dalin E."/>
            <person name="Tice H."/>
            <person name="Bruce D."/>
            <person name="Goodwin L."/>
            <person name="Pitluck S."/>
            <person name="Larimer F."/>
            <person name="Land M.L."/>
            <person name="Hauser L."/>
            <person name="Tiedje J."/>
            <person name="Richardson P."/>
        </authorList>
    </citation>
    <scope>NUCLEOTIDE SEQUENCE [LARGE SCALE GENOMIC DNA]</scope>
    <source>
        <strain evidence="2 3">MEX-5</strain>
    </source>
</reference>
<protein>
    <submittedName>
        <fullName evidence="2">Cationic amino acid ABC transporter, periplasmic binding protein</fullName>
    </submittedName>
</protein>
<dbReference type="InterPro" id="IPR001638">
    <property type="entry name" value="Solute-binding_3/MltF_N"/>
</dbReference>
<dbReference type="SUPFAM" id="SSF53850">
    <property type="entry name" value="Periplasmic binding protein-like II"/>
    <property type="match status" value="1"/>
</dbReference>
<dbReference type="PATRIC" id="fig|396597.7.peg.1285"/>
<proteinExistence type="predicted"/>
<dbReference type="Gene3D" id="3.40.190.10">
    <property type="entry name" value="Periplasmic binding protein-like II"/>
    <property type="match status" value="1"/>
</dbReference>
<sequence>MLGIGAGIGLRKEDTDLKAKIDRAILDMVKDGTYKRLASKYFDFDIYGG</sequence>
<name>B1TEI6_9BURK</name>
<feature type="domain" description="Solute-binding protein family 3/N-terminal" evidence="1">
    <location>
        <begin position="10"/>
        <end position="43"/>
    </location>
</feature>
<dbReference type="Proteomes" id="UP000004814">
    <property type="component" value="Unassembled WGS sequence"/>
</dbReference>
<dbReference type="EMBL" id="ABLK01000342">
    <property type="protein sequence ID" value="EDT38026.1"/>
    <property type="molecule type" value="Genomic_DNA"/>
</dbReference>
<accession>B1TEI6</accession>
<comment type="caution">
    <text evidence="2">The sequence shown here is derived from an EMBL/GenBank/DDBJ whole genome shotgun (WGS) entry which is preliminary data.</text>
</comment>
<dbReference type="Pfam" id="PF00497">
    <property type="entry name" value="SBP_bac_3"/>
    <property type="match status" value="1"/>
</dbReference>
<evidence type="ECO:0000313" key="3">
    <source>
        <dbReference type="Proteomes" id="UP000004814"/>
    </source>
</evidence>
<dbReference type="AlphaFoldDB" id="B1TEI6"/>
<organism evidence="2 3">
    <name type="scientific">Burkholderia ambifaria MEX-5</name>
    <dbReference type="NCBI Taxonomy" id="396597"/>
    <lineage>
        <taxon>Bacteria</taxon>
        <taxon>Pseudomonadati</taxon>
        <taxon>Pseudomonadota</taxon>
        <taxon>Betaproteobacteria</taxon>
        <taxon>Burkholderiales</taxon>
        <taxon>Burkholderiaceae</taxon>
        <taxon>Burkholderia</taxon>
        <taxon>Burkholderia cepacia complex</taxon>
    </lineage>
</organism>
<gene>
    <name evidence="2" type="ORF">BamMEX5DRAFT_6202</name>
</gene>
<evidence type="ECO:0000313" key="2">
    <source>
        <dbReference type="EMBL" id="EDT38026.1"/>
    </source>
</evidence>